<comment type="pathway">
    <text evidence="5">Cofactor biosynthesis; biotin biosynthesis.</text>
</comment>
<gene>
    <name evidence="5 7" type="primary">bioH</name>
    <name evidence="7" type="ORF">ISP19_09525</name>
</gene>
<reference evidence="7" key="1">
    <citation type="submission" date="2020-10" db="EMBL/GenBank/DDBJ databases">
        <title>Phylogeny of dyella-like bacteria.</title>
        <authorList>
            <person name="Fu J."/>
        </authorList>
    </citation>
    <scope>NUCLEOTIDE SEQUENCE</scope>
    <source>
        <strain evidence="7">DHOC52</strain>
    </source>
</reference>
<dbReference type="NCBIfam" id="TIGR01738">
    <property type="entry name" value="bioH"/>
    <property type="match status" value="1"/>
</dbReference>
<dbReference type="HAMAP" id="MF_01260">
    <property type="entry name" value="Carboxylester"/>
    <property type="match status" value="1"/>
</dbReference>
<comment type="caution">
    <text evidence="5">Lacks conserved residue(s) required for the propagation of feature annotation.</text>
</comment>
<comment type="subcellular location">
    <subcellularLocation>
        <location evidence="5">Cytoplasm</location>
    </subcellularLocation>
</comment>
<protein>
    <recommendedName>
        <fullName evidence="5">Pimeloyl-[acyl-carrier protein] methyl ester esterase</fullName>
        <ecNumber evidence="5">3.1.1.85</ecNumber>
    </recommendedName>
    <alternativeName>
        <fullName evidence="5">Biotin synthesis protein BioH</fullName>
    </alternativeName>
    <alternativeName>
        <fullName evidence="5">Carboxylesterase BioH</fullName>
    </alternativeName>
</protein>
<dbReference type="Gene3D" id="3.40.50.1820">
    <property type="entry name" value="alpha/beta hydrolase"/>
    <property type="match status" value="1"/>
</dbReference>
<evidence type="ECO:0000256" key="4">
    <source>
        <dbReference type="ARBA" id="ARBA00022801"/>
    </source>
</evidence>
<evidence type="ECO:0000256" key="3">
    <source>
        <dbReference type="ARBA" id="ARBA00022756"/>
    </source>
</evidence>
<dbReference type="InterPro" id="IPR000073">
    <property type="entry name" value="AB_hydrolase_1"/>
</dbReference>
<dbReference type="SUPFAM" id="SSF53474">
    <property type="entry name" value="alpha/beta-Hydrolases"/>
    <property type="match status" value="1"/>
</dbReference>
<dbReference type="InterPro" id="IPR010076">
    <property type="entry name" value="BioH"/>
</dbReference>
<comment type="catalytic activity">
    <reaction evidence="5">
        <text>6-carboxyhexanoyl-[ACP] methyl ester + H2O = 6-carboxyhexanoyl-[ACP] + methanol + H(+)</text>
        <dbReference type="Rhea" id="RHEA:42700"/>
        <dbReference type="Rhea" id="RHEA-COMP:9955"/>
        <dbReference type="Rhea" id="RHEA-COMP:10186"/>
        <dbReference type="ChEBI" id="CHEBI:15377"/>
        <dbReference type="ChEBI" id="CHEBI:15378"/>
        <dbReference type="ChEBI" id="CHEBI:17790"/>
        <dbReference type="ChEBI" id="CHEBI:78846"/>
        <dbReference type="ChEBI" id="CHEBI:82735"/>
        <dbReference type="EC" id="3.1.1.85"/>
    </reaction>
</comment>
<dbReference type="Pfam" id="PF12697">
    <property type="entry name" value="Abhydrolase_6"/>
    <property type="match status" value="1"/>
</dbReference>
<feature type="active site" evidence="5">
    <location>
        <position position="208"/>
    </location>
</feature>
<organism evidence="7 8">
    <name type="scientific">Dyella flava</name>
    <dbReference type="NCBI Taxonomy" id="1920170"/>
    <lineage>
        <taxon>Bacteria</taxon>
        <taxon>Pseudomonadati</taxon>
        <taxon>Pseudomonadota</taxon>
        <taxon>Gammaproteobacteria</taxon>
        <taxon>Lysobacterales</taxon>
        <taxon>Rhodanobacteraceae</taxon>
        <taxon>Dyella</taxon>
    </lineage>
</organism>
<dbReference type="PANTHER" id="PTHR43194">
    <property type="entry name" value="HYDROLASE ALPHA/BETA FOLD FAMILY"/>
    <property type="match status" value="1"/>
</dbReference>
<keyword evidence="8" id="KW-1185">Reference proteome</keyword>
<dbReference type="RefSeq" id="WP_204681128.1">
    <property type="nucleotide sequence ID" value="NZ_BSNR01000015.1"/>
</dbReference>
<comment type="function">
    <text evidence="5">The physiological role of BioH is to remove the methyl group introduced by BioC when the pimeloyl moiety is complete. It allows to synthesize pimeloyl-ACP via the fatty acid synthetic pathway through the hydrolysis of the ester bonds of pimeloyl-ACP esters.</text>
</comment>
<accession>A0ABS2K4L3</accession>
<feature type="binding site" evidence="5">
    <location>
        <begin position="81"/>
        <end position="82"/>
    </location>
    <ligand>
        <name>substrate</name>
    </ligand>
</feature>
<dbReference type="EC" id="3.1.1.85" evidence="5"/>
<dbReference type="InterPro" id="IPR050228">
    <property type="entry name" value="Carboxylesterase_BioH"/>
</dbReference>
<feature type="binding site" evidence="5">
    <location>
        <position position="235"/>
    </location>
    <ligand>
        <name>substrate</name>
    </ligand>
</feature>
<dbReference type="InterPro" id="IPR029058">
    <property type="entry name" value="AB_hydrolase_fold"/>
</dbReference>
<evidence type="ECO:0000256" key="5">
    <source>
        <dbReference type="HAMAP-Rule" id="MF_01260"/>
    </source>
</evidence>
<keyword evidence="4 5" id="KW-0378">Hydrolase</keyword>
<keyword evidence="3 5" id="KW-0093">Biotin biosynthesis</keyword>
<sequence>MSLHIEVRGSGPMPLVMIHGWAMHGGIFSPLVDVLAERCTMYLVDLPGHGYSRNCGLPLEPQACAQAIAAATPPATWLGWSLGGLVALSGVLNKPQHVRGLAMLCATPRFVSASDWPCGRDPSLVKQLAIDLETDYHATIERFLTLEVMGSPDPRGELRRLRAEVFSRGEPDLRVLQEGIRMLDQTDLRSGLAQLKAGHSWWSAGRLDRLVHPNAMQAAAALCEGEFHVIAHAGHAPFLSHPDAVAQALLSWLEARS</sequence>
<dbReference type="EMBL" id="JADIKE010000034">
    <property type="protein sequence ID" value="MBM7125620.1"/>
    <property type="molecule type" value="Genomic_DNA"/>
</dbReference>
<evidence type="ECO:0000313" key="7">
    <source>
        <dbReference type="EMBL" id="MBM7125620.1"/>
    </source>
</evidence>
<keyword evidence="2 5" id="KW-0963">Cytoplasm</keyword>
<feature type="active site" evidence="5">
    <location>
        <position position="235"/>
    </location>
</feature>
<feature type="binding site" evidence="5">
    <location>
        <position position="21"/>
    </location>
    <ligand>
        <name>substrate</name>
    </ligand>
</feature>
<dbReference type="Proteomes" id="UP001430149">
    <property type="component" value="Unassembled WGS sequence"/>
</dbReference>
<evidence type="ECO:0000256" key="2">
    <source>
        <dbReference type="ARBA" id="ARBA00022490"/>
    </source>
</evidence>
<evidence type="ECO:0000256" key="1">
    <source>
        <dbReference type="ARBA" id="ARBA00022487"/>
    </source>
</evidence>
<feature type="active site" description="Nucleophile" evidence="5">
    <location>
        <position position="81"/>
    </location>
</feature>
<dbReference type="PANTHER" id="PTHR43194:SF5">
    <property type="entry name" value="PIMELOYL-[ACYL-CARRIER PROTEIN] METHYL ESTER ESTERASE"/>
    <property type="match status" value="1"/>
</dbReference>
<comment type="subunit">
    <text evidence="5">Monomer.</text>
</comment>
<proteinExistence type="inferred from homology"/>
<keyword evidence="1 5" id="KW-0719">Serine esterase</keyword>
<evidence type="ECO:0000313" key="8">
    <source>
        <dbReference type="Proteomes" id="UP001430149"/>
    </source>
</evidence>
<comment type="caution">
    <text evidence="7">The sequence shown here is derived from an EMBL/GenBank/DDBJ whole genome shotgun (WGS) entry which is preliminary data.</text>
</comment>
<dbReference type="GO" id="GO:0090499">
    <property type="term" value="F:pimelyl-[acyl-carrier protein] methyl ester esterase activity"/>
    <property type="evidence" value="ECO:0007669"/>
    <property type="project" value="UniProtKB-EC"/>
</dbReference>
<feature type="domain" description="AB hydrolase-1" evidence="6">
    <location>
        <begin position="15"/>
        <end position="248"/>
    </location>
</feature>
<comment type="similarity">
    <text evidence="5">Belongs to the AB hydrolase superfamily. Carboxylesterase BioH family.</text>
</comment>
<evidence type="ECO:0000259" key="6">
    <source>
        <dbReference type="Pfam" id="PF12697"/>
    </source>
</evidence>
<name>A0ABS2K4L3_9GAMM</name>